<comment type="subcellular location">
    <subcellularLocation>
        <location evidence="2">Cytoplasm</location>
    </subcellularLocation>
    <subcellularLocation>
        <location evidence="1">Endomembrane system</location>
        <topology evidence="1">Peripheral membrane protein</topology>
    </subcellularLocation>
</comment>
<dbReference type="EMBL" id="AP028912">
    <property type="protein sequence ID" value="BES93818.1"/>
    <property type="molecule type" value="Genomic_DNA"/>
</dbReference>
<evidence type="ECO:0000313" key="10">
    <source>
        <dbReference type="Proteomes" id="UP001307889"/>
    </source>
</evidence>
<evidence type="ECO:0000256" key="6">
    <source>
        <dbReference type="ARBA" id="ARBA00023121"/>
    </source>
</evidence>
<dbReference type="Pfam" id="PF00787">
    <property type="entry name" value="PX"/>
    <property type="match status" value="1"/>
</dbReference>
<protein>
    <recommendedName>
        <fullName evidence="8">PX domain-containing protein</fullName>
    </recommendedName>
</protein>
<gene>
    <name evidence="9" type="ORF">NTJ_06627</name>
</gene>
<reference evidence="9 10" key="1">
    <citation type="submission" date="2023-09" db="EMBL/GenBank/DDBJ databases">
        <title>Nesidiocoris tenuis whole genome shotgun sequence.</title>
        <authorList>
            <person name="Shibata T."/>
            <person name="Shimoda M."/>
            <person name="Kobayashi T."/>
            <person name="Uehara T."/>
        </authorList>
    </citation>
    <scope>NUCLEOTIDE SEQUENCE [LARGE SCALE GENOMIC DNA]</scope>
    <source>
        <strain evidence="9 10">Japan</strain>
    </source>
</reference>
<keyword evidence="5" id="KW-0963">Cytoplasm</keyword>
<organism evidence="9 10">
    <name type="scientific">Nesidiocoris tenuis</name>
    <dbReference type="NCBI Taxonomy" id="355587"/>
    <lineage>
        <taxon>Eukaryota</taxon>
        <taxon>Metazoa</taxon>
        <taxon>Ecdysozoa</taxon>
        <taxon>Arthropoda</taxon>
        <taxon>Hexapoda</taxon>
        <taxon>Insecta</taxon>
        <taxon>Pterygota</taxon>
        <taxon>Neoptera</taxon>
        <taxon>Paraneoptera</taxon>
        <taxon>Hemiptera</taxon>
        <taxon>Heteroptera</taxon>
        <taxon>Panheteroptera</taxon>
        <taxon>Cimicomorpha</taxon>
        <taxon>Miridae</taxon>
        <taxon>Dicyphina</taxon>
        <taxon>Nesidiocoris</taxon>
    </lineage>
</organism>
<dbReference type="InterPro" id="IPR027267">
    <property type="entry name" value="AH/BAR_dom_sf"/>
</dbReference>
<dbReference type="SMART" id="SM00312">
    <property type="entry name" value="PX"/>
    <property type="match status" value="1"/>
</dbReference>
<dbReference type="Gene3D" id="1.20.1270.60">
    <property type="entry name" value="Arfaptin homology (AH) domain/BAR domain"/>
    <property type="match status" value="1"/>
</dbReference>
<dbReference type="PROSITE" id="PS50195">
    <property type="entry name" value="PX"/>
    <property type="match status" value="1"/>
</dbReference>
<evidence type="ECO:0000256" key="3">
    <source>
        <dbReference type="ARBA" id="ARBA00010883"/>
    </source>
</evidence>
<keyword evidence="10" id="KW-1185">Reference proteome</keyword>
<evidence type="ECO:0000259" key="8">
    <source>
        <dbReference type="PROSITE" id="PS50195"/>
    </source>
</evidence>
<accession>A0ABN7APB6</accession>
<keyword evidence="7" id="KW-0472">Membrane</keyword>
<comment type="similarity">
    <text evidence="3">Belongs to the sorting nexin family.</text>
</comment>
<dbReference type="SUPFAM" id="SSF64268">
    <property type="entry name" value="PX domain"/>
    <property type="match status" value="1"/>
</dbReference>
<evidence type="ECO:0000256" key="5">
    <source>
        <dbReference type="ARBA" id="ARBA00022490"/>
    </source>
</evidence>
<sequence length="396" mass="45804">MSQPDFDEFVVNVDNPQKHFDPLETYVTFRVTTKVNADLDKTEEYVVRRRYSDFLWLRNKLIESFPTLVVPALPAKHSVIEQLDRYSRPFILSRMAMLHSYLQRLTGHPVFSCCPTLKVFLTAKSSEFTMRSKVSPGILDRLTGSLPFLTGISARRAASNPEFKSIKTYVNNLGQKLTAIQSVNLKVYKERLELQVELEDAKRALNQWANLETDLSGEILSIATALETVSTSQQNNLLNGHTSNLSQPLDEYLNYVEAVKEALLRRDAIEFLYYSMVEELARKRREKEELESMDNSSTGFGFKLWKATNRDRIRRLQQDLPSLEQVVEDHHDKMEIANESIKSDLDRWNVEKVTEMKNILESMTDQHVLFYQDCLKAWETALETLKQGTLDKVDQH</sequence>
<dbReference type="SUPFAM" id="SSF103657">
    <property type="entry name" value="BAR/IMD domain-like"/>
    <property type="match status" value="1"/>
</dbReference>
<dbReference type="InterPro" id="IPR001683">
    <property type="entry name" value="PX_dom"/>
</dbReference>
<dbReference type="PANTHER" id="PTHR45949:SF2">
    <property type="entry name" value="SORTING NEXIN-4"/>
    <property type="match status" value="1"/>
</dbReference>
<evidence type="ECO:0000256" key="7">
    <source>
        <dbReference type="ARBA" id="ARBA00023136"/>
    </source>
</evidence>
<keyword evidence="4" id="KW-0813">Transport</keyword>
<dbReference type="Gene3D" id="3.30.1520.10">
    <property type="entry name" value="Phox-like domain"/>
    <property type="match status" value="1"/>
</dbReference>
<proteinExistence type="inferred from homology"/>
<dbReference type="InterPro" id="IPR015404">
    <property type="entry name" value="Vps5_C"/>
</dbReference>
<evidence type="ECO:0000313" key="9">
    <source>
        <dbReference type="EMBL" id="BES93818.1"/>
    </source>
</evidence>
<name>A0ABN7APB6_9HEMI</name>
<feature type="domain" description="PX" evidence="8">
    <location>
        <begin position="7"/>
        <end position="128"/>
    </location>
</feature>
<keyword evidence="6" id="KW-0446">Lipid-binding</keyword>
<evidence type="ECO:0000256" key="4">
    <source>
        <dbReference type="ARBA" id="ARBA00022448"/>
    </source>
</evidence>
<dbReference type="InterPro" id="IPR036871">
    <property type="entry name" value="PX_dom_sf"/>
</dbReference>
<evidence type="ECO:0000256" key="2">
    <source>
        <dbReference type="ARBA" id="ARBA00004496"/>
    </source>
</evidence>
<evidence type="ECO:0000256" key="1">
    <source>
        <dbReference type="ARBA" id="ARBA00004184"/>
    </source>
</evidence>
<dbReference type="PANTHER" id="PTHR45949">
    <property type="entry name" value="SORTING NEXIN-4"/>
    <property type="match status" value="1"/>
</dbReference>
<dbReference type="Pfam" id="PF09325">
    <property type="entry name" value="Vps5"/>
    <property type="match status" value="1"/>
</dbReference>
<dbReference type="Proteomes" id="UP001307889">
    <property type="component" value="Chromosome 4"/>
</dbReference>